<organism evidence="2 3">
    <name type="scientific">Solirubrobacter pauli</name>
    <dbReference type="NCBI Taxonomy" id="166793"/>
    <lineage>
        <taxon>Bacteria</taxon>
        <taxon>Bacillati</taxon>
        <taxon>Actinomycetota</taxon>
        <taxon>Thermoleophilia</taxon>
        <taxon>Solirubrobacterales</taxon>
        <taxon>Solirubrobacteraceae</taxon>
        <taxon>Solirubrobacter</taxon>
    </lineage>
</organism>
<dbReference type="InterPro" id="IPR032710">
    <property type="entry name" value="NTF2-like_dom_sf"/>
</dbReference>
<evidence type="ECO:0000313" key="3">
    <source>
        <dbReference type="Proteomes" id="UP000278962"/>
    </source>
</evidence>
<dbReference type="GO" id="GO:0016853">
    <property type="term" value="F:isomerase activity"/>
    <property type="evidence" value="ECO:0007669"/>
    <property type="project" value="UniProtKB-KW"/>
</dbReference>
<dbReference type="SUPFAM" id="SSF54427">
    <property type="entry name" value="NTF2-like"/>
    <property type="match status" value="1"/>
</dbReference>
<dbReference type="Proteomes" id="UP000278962">
    <property type="component" value="Unassembled WGS sequence"/>
</dbReference>
<comment type="caution">
    <text evidence="2">The sequence shown here is derived from an EMBL/GenBank/DDBJ whole genome shotgun (WGS) entry which is preliminary data.</text>
</comment>
<dbReference type="OrthoDB" id="391735at2"/>
<dbReference type="RefSeq" id="WP_121256891.1">
    <property type="nucleotide sequence ID" value="NZ_RBIL01000002.1"/>
</dbReference>
<name>A0A660L3I9_9ACTN</name>
<feature type="domain" description="SnoaL-like" evidence="1">
    <location>
        <begin position="4"/>
        <end position="101"/>
    </location>
</feature>
<protein>
    <submittedName>
        <fullName evidence="2">Ketosteroid isomerase-like protein</fullName>
    </submittedName>
</protein>
<evidence type="ECO:0000259" key="1">
    <source>
        <dbReference type="Pfam" id="PF12680"/>
    </source>
</evidence>
<dbReference type="EMBL" id="RBIL01000002">
    <property type="protein sequence ID" value="RKQ87885.1"/>
    <property type="molecule type" value="Genomic_DNA"/>
</dbReference>
<dbReference type="Gene3D" id="3.10.450.50">
    <property type="match status" value="1"/>
</dbReference>
<gene>
    <name evidence="2" type="ORF">C8N24_5917</name>
</gene>
<reference evidence="2 3" key="1">
    <citation type="submission" date="2018-10" db="EMBL/GenBank/DDBJ databases">
        <title>Genomic Encyclopedia of Archaeal and Bacterial Type Strains, Phase II (KMG-II): from individual species to whole genera.</title>
        <authorList>
            <person name="Goeker M."/>
        </authorList>
    </citation>
    <scope>NUCLEOTIDE SEQUENCE [LARGE SCALE GENOMIC DNA]</scope>
    <source>
        <strain evidence="2 3">DSM 14954</strain>
    </source>
</reference>
<dbReference type="AlphaFoldDB" id="A0A660L3I9"/>
<sequence length="146" mass="16601">MDVVARLYDAFARRDGDEMASLYAPDARFRDPAFGELTGVEAGQMWRMLTSRAEDLEVDLVAHDASSAHWIARYTFTQTGRRVVNDVHASFVVRDGLIVEHADSFSFWRWSRQALGPAGLVLGWTPLLRSKVRRTARAGLDQFMRR</sequence>
<keyword evidence="2" id="KW-0413">Isomerase</keyword>
<dbReference type="InterPro" id="IPR037401">
    <property type="entry name" value="SnoaL-like"/>
</dbReference>
<dbReference type="Pfam" id="PF12680">
    <property type="entry name" value="SnoaL_2"/>
    <property type="match status" value="1"/>
</dbReference>
<proteinExistence type="predicted"/>
<keyword evidence="3" id="KW-1185">Reference proteome</keyword>
<evidence type="ECO:0000313" key="2">
    <source>
        <dbReference type="EMBL" id="RKQ87885.1"/>
    </source>
</evidence>
<accession>A0A660L3I9</accession>